<protein>
    <submittedName>
        <fullName evidence="1">Uncharacterized protein</fullName>
    </submittedName>
</protein>
<comment type="caution">
    <text evidence="1">The sequence shown here is derived from an EMBL/GenBank/DDBJ whole genome shotgun (WGS) entry which is preliminary data.</text>
</comment>
<reference evidence="1" key="2">
    <citation type="journal article" date="2023" name="Microbiol Resour">
        <title>Decontamination and Annotation of the Draft Genome Sequence of the Oomycete Lagenidium giganteum ARSEF 373.</title>
        <authorList>
            <person name="Morgan W.R."/>
            <person name="Tartar A."/>
        </authorList>
    </citation>
    <scope>NUCLEOTIDE SEQUENCE</scope>
    <source>
        <strain evidence="1">ARSEF 373</strain>
    </source>
</reference>
<dbReference type="EMBL" id="DAKRPA010000185">
    <property type="protein sequence ID" value="DAZ95901.1"/>
    <property type="molecule type" value="Genomic_DNA"/>
</dbReference>
<dbReference type="AlphaFoldDB" id="A0AAV2YR40"/>
<name>A0AAV2YR40_9STRA</name>
<evidence type="ECO:0000313" key="2">
    <source>
        <dbReference type="Proteomes" id="UP001146120"/>
    </source>
</evidence>
<accession>A0AAV2YR40</accession>
<organism evidence="1 2">
    <name type="scientific">Lagenidium giganteum</name>
    <dbReference type="NCBI Taxonomy" id="4803"/>
    <lineage>
        <taxon>Eukaryota</taxon>
        <taxon>Sar</taxon>
        <taxon>Stramenopiles</taxon>
        <taxon>Oomycota</taxon>
        <taxon>Peronosporomycetes</taxon>
        <taxon>Pythiales</taxon>
        <taxon>Pythiaceae</taxon>
    </lineage>
</organism>
<evidence type="ECO:0000313" key="1">
    <source>
        <dbReference type="EMBL" id="DAZ95901.1"/>
    </source>
</evidence>
<dbReference type="Proteomes" id="UP001146120">
    <property type="component" value="Unassembled WGS sequence"/>
</dbReference>
<gene>
    <name evidence="1" type="ORF">N0F65_012612</name>
</gene>
<sequence>MQQACRKECSLTMPPRSLVDTEICRTNLTSLPEDLDSKRPNIEYFYLEDAQLSEFPEVLTRMQMTKLSIVGNQ</sequence>
<reference evidence="1" key="1">
    <citation type="submission" date="2022-11" db="EMBL/GenBank/DDBJ databases">
        <authorList>
            <person name="Morgan W.R."/>
            <person name="Tartar A."/>
        </authorList>
    </citation>
    <scope>NUCLEOTIDE SEQUENCE</scope>
    <source>
        <strain evidence="1">ARSEF 373</strain>
    </source>
</reference>
<keyword evidence="2" id="KW-1185">Reference proteome</keyword>
<proteinExistence type="predicted"/>